<dbReference type="AlphaFoldDB" id="L0W9G3"/>
<protein>
    <submittedName>
        <fullName evidence="1">Uncharacterized protein</fullName>
    </submittedName>
</protein>
<proteinExistence type="predicted"/>
<sequence>MNKLGITALVISIVALGVAVILPPYMQHEQDAKKDYDFSVIRINNSGCELKGSNGEALNFEEQKGQGRVMIPKGSTITGDCFLVESEK</sequence>
<dbReference type="EMBL" id="AMRJ01000027">
    <property type="protein sequence ID" value="EKF73373.1"/>
    <property type="molecule type" value="Genomic_DNA"/>
</dbReference>
<name>L0W9G3_9GAMM</name>
<reference evidence="1 2" key="1">
    <citation type="journal article" date="2012" name="J. Bacteriol.">
        <title>Genome Sequence of the Alkane-Degrading Bacterium Alcanivorax hongdengensis Type Strain A-11-3.</title>
        <authorList>
            <person name="Lai Q."/>
            <person name="Shao Z."/>
        </authorList>
    </citation>
    <scope>NUCLEOTIDE SEQUENCE [LARGE SCALE GENOMIC DNA]</scope>
    <source>
        <strain evidence="1 2">A-11-3</strain>
    </source>
</reference>
<keyword evidence="2" id="KW-1185">Reference proteome</keyword>
<dbReference type="OrthoDB" id="9988734at2"/>
<evidence type="ECO:0000313" key="1">
    <source>
        <dbReference type="EMBL" id="EKF73373.1"/>
    </source>
</evidence>
<dbReference type="RefSeq" id="WP_008929970.1">
    <property type="nucleotide sequence ID" value="NZ_AMRJ01000027.1"/>
</dbReference>
<dbReference type="Proteomes" id="UP000010164">
    <property type="component" value="Unassembled WGS sequence"/>
</dbReference>
<dbReference type="STRING" id="1177179.A11A3_14000"/>
<organism evidence="1 2">
    <name type="scientific">Alcanivorax hongdengensis A-11-3</name>
    <dbReference type="NCBI Taxonomy" id="1177179"/>
    <lineage>
        <taxon>Bacteria</taxon>
        <taxon>Pseudomonadati</taxon>
        <taxon>Pseudomonadota</taxon>
        <taxon>Gammaproteobacteria</taxon>
        <taxon>Oceanospirillales</taxon>
        <taxon>Alcanivoracaceae</taxon>
        <taxon>Alcanivorax</taxon>
    </lineage>
</organism>
<comment type="caution">
    <text evidence="1">The sequence shown here is derived from an EMBL/GenBank/DDBJ whole genome shotgun (WGS) entry which is preliminary data.</text>
</comment>
<evidence type="ECO:0000313" key="2">
    <source>
        <dbReference type="Proteomes" id="UP000010164"/>
    </source>
</evidence>
<gene>
    <name evidence="1" type="ORF">A11A3_14000</name>
</gene>
<accession>L0W9G3</accession>